<dbReference type="SUPFAM" id="SSF52218">
    <property type="entry name" value="Flavoproteins"/>
    <property type="match status" value="1"/>
</dbReference>
<feature type="domain" description="NADPH-dependent FMN reductase-like" evidence="4">
    <location>
        <begin position="1"/>
        <end position="144"/>
    </location>
</feature>
<dbReference type="eggNOG" id="COG0431">
    <property type="taxonomic scope" value="Bacteria"/>
</dbReference>
<dbReference type="InterPro" id="IPR005025">
    <property type="entry name" value="FMN_Rdtase-like_dom"/>
</dbReference>
<sequence>MRIVFISGSIIGSKTRIATEKAYEMMKERYPNEQVSFYDLADFQLPFSDGRNYFDYEEPISAFLSDVMEADALVLGTPTFQASIPATLKNIFDMLPVNAFRDKIVGILVTAGSPKHYMMVEQQLKPILSYMKAIIVPKYVFIEEKDFLRKEIVNDDVLFRLERLVEDVKNTTEVYNQLQEKLNEQYGF</sequence>
<dbReference type="InterPro" id="IPR051814">
    <property type="entry name" value="NAD(P)H-dep_FMN_reductase"/>
</dbReference>
<evidence type="ECO:0000256" key="2">
    <source>
        <dbReference type="ARBA" id="ARBA00022643"/>
    </source>
</evidence>
<keyword evidence="2" id="KW-0288">FMN</keyword>
<evidence type="ECO:0000313" key="6">
    <source>
        <dbReference type="Proteomes" id="UP000013785"/>
    </source>
</evidence>
<dbReference type="EMBL" id="AJAT01000017">
    <property type="protein sequence ID" value="EOL42688.1"/>
    <property type="molecule type" value="Genomic_DNA"/>
</dbReference>
<dbReference type="RefSeq" id="WP_010769675.1">
    <property type="nucleotide sequence ID" value="NZ_ASWE01000001.1"/>
</dbReference>
<dbReference type="STRING" id="154621.RV11_GL003012"/>
<comment type="caution">
    <text evidence="5">The sequence shown here is derived from an EMBL/GenBank/DDBJ whole genome shotgun (WGS) entry which is preliminary data.</text>
</comment>
<protein>
    <recommendedName>
        <fullName evidence="4">NADPH-dependent FMN reductase-like domain-containing protein</fullName>
    </recommendedName>
</protein>
<dbReference type="Proteomes" id="UP000013785">
    <property type="component" value="Unassembled WGS sequence"/>
</dbReference>
<evidence type="ECO:0000256" key="3">
    <source>
        <dbReference type="ARBA" id="ARBA00023002"/>
    </source>
</evidence>
<reference evidence="5 6" key="1">
    <citation type="submission" date="2013-02" db="EMBL/GenBank/DDBJ databases">
        <title>The Genome Sequence of Enterococcus phoeniculicola BAA-412.</title>
        <authorList>
            <consortium name="The Broad Institute Genome Sequencing Platform"/>
            <consortium name="The Broad Institute Genome Sequencing Center for Infectious Disease"/>
            <person name="Earl A.M."/>
            <person name="Gilmore M.S."/>
            <person name="Lebreton F."/>
            <person name="Walker B."/>
            <person name="Young S.K."/>
            <person name="Zeng Q."/>
            <person name="Gargeya S."/>
            <person name="Fitzgerald M."/>
            <person name="Haas B."/>
            <person name="Abouelleil A."/>
            <person name="Alvarado L."/>
            <person name="Arachchi H.M."/>
            <person name="Berlin A.M."/>
            <person name="Chapman S.B."/>
            <person name="Dewar J."/>
            <person name="Goldberg J."/>
            <person name="Griggs A."/>
            <person name="Gujja S."/>
            <person name="Hansen M."/>
            <person name="Howarth C."/>
            <person name="Imamovic A."/>
            <person name="Larimer J."/>
            <person name="McCowan C."/>
            <person name="Murphy C."/>
            <person name="Neiman D."/>
            <person name="Pearson M."/>
            <person name="Priest M."/>
            <person name="Roberts A."/>
            <person name="Saif S."/>
            <person name="Shea T."/>
            <person name="Sisk P."/>
            <person name="Sykes S."/>
            <person name="Wortman J."/>
            <person name="Nusbaum C."/>
            <person name="Birren B."/>
        </authorList>
    </citation>
    <scope>NUCLEOTIDE SEQUENCE [LARGE SCALE GENOMIC DNA]</scope>
    <source>
        <strain evidence="5 6">ATCC BAA-412</strain>
    </source>
</reference>
<keyword evidence="6" id="KW-1185">Reference proteome</keyword>
<dbReference type="HOGENOM" id="CLU_055322_3_3_9"/>
<dbReference type="GO" id="GO:0016491">
    <property type="term" value="F:oxidoreductase activity"/>
    <property type="evidence" value="ECO:0007669"/>
    <property type="project" value="UniProtKB-KW"/>
</dbReference>
<evidence type="ECO:0000256" key="1">
    <source>
        <dbReference type="ARBA" id="ARBA00022630"/>
    </source>
</evidence>
<dbReference type="PANTHER" id="PTHR43408">
    <property type="entry name" value="FMN REDUCTASE (NADPH)"/>
    <property type="match status" value="1"/>
</dbReference>
<name>R3TNP3_9ENTE</name>
<dbReference type="Gene3D" id="3.40.50.360">
    <property type="match status" value="1"/>
</dbReference>
<evidence type="ECO:0000259" key="4">
    <source>
        <dbReference type="Pfam" id="PF03358"/>
    </source>
</evidence>
<dbReference type="InterPro" id="IPR029039">
    <property type="entry name" value="Flavoprotein-like_sf"/>
</dbReference>
<dbReference type="AlphaFoldDB" id="R3TNP3"/>
<organism evidence="5 6">
    <name type="scientific">Enterococcus phoeniculicola ATCC BAA-412</name>
    <dbReference type="NCBI Taxonomy" id="1158610"/>
    <lineage>
        <taxon>Bacteria</taxon>
        <taxon>Bacillati</taxon>
        <taxon>Bacillota</taxon>
        <taxon>Bacilli</taxon>
        <taxon>Lactobacillales</taxon>
        <taxon>Enterococcaceae</taxon>
        <taxon>Enterococcus</taxon>
    </lineage>
</organism>
<dbReference type="PANTHER" id="PTHR43408:SF2">
    <property type="entry name" value="FMN REDUCTASE (NADPH)"/>
    <property type="match status" value="1"/>
</dbReference>
<keyword evidence="1" id="KW-0285">Flavoprotein</keyword>
<evidence type="ECO:0000313" key="5">
    <source>
        <dbReference type="EMBL" id="EOL42688.1"/>
    </source>
</evidence>
<dbReference type="PATRIC" id="fig|1158610.3.peg.3025"/>
<dbReference type="OrthoDB" id="9812295at2"/>
<keyword evidence="3" id="KW-0560">Oxidoreductase</keyword>
<gene>
    <name evidence="5" type="ORF">UC3_03041</name>
</gene>
<accession>R3TNP3</accession>
<proteinExistence type="predicted"/>
<dbReference type="Pfam" id="PF03358">
    <property type="entry name" value="FMN_red"/>
    <property type="match status" value="1"/>
</dbReference>